<reference evidence="3 4" key="1">
    <citation type="submission" date="2017-01" db="EMBL/GenBank/DDBJ databases">
        <title>Novel large sulfur bacteria in the metagenomes of groundwater-fed chemosynthetic microbial mats in the Lake Huron basin.</title>
        <authorList>
            <person name="Sharrar A.M."/>
            <person name="Flood B.E."/>
            <person name="Bailey J.V."/>
            <person name="Jones D.S."/>
            <person name="Biddanda B."/>
            <person name="Ruberg S.A."/>
            <person name="Marcus D.N."/>
            <person name="Dick G.J."/>
        </authorList>
    </citation>
    <scope>NUCLEOTIDE SEQUENCE [LARGE SCALE GENOMIC DNA]</scope>
    <source>
        <strain evidence="3">A7</strain>
    </source>
</reference>
<comment type="caution">
    <text evidence="3">The sequence shown here is derived from an EMBL/GenBank/DDBJ whole genome shotgun (WGS) entry which is preliminary data.</text>
</comment>
<dbReference type="CDD" id="cd07185">
    <property type="entry name" value="OmpA_C-like"/>
    <property type="match status" value="1"/>
</dbReference>
<evidence type="ECO:0000313" key="3">
    <source>
        <dbReference type="EMBL" id="OQW89076.1"/>
    </source>
</evidence>
<evidence type="ECO:0000313" key="4">
    <source>
        <dbReference type="Proteomes" id="UP000192505"/>
    </source>
</evidence>
<evidence type="ECO:0000259" key="2">
    <source>
        <dbReference type="PROSITE" id="PS51123"/>
    </source>
</evidence>
<dbReference type="Pfam" id="PF00691">
    <property type="entry name" value="OmpA"/>
    <property type="match status" value="1"/>
</dbReference>
<protein>
    <recommendedName>
        <fullName evidence="2">OmpA-like domain-containing protein</fullName>
    </recommendedName>
</protein>
<proteinExistence type="predicted"/>
<dbReference type="Proteomes" id="UP000192505">
    <property type="component" value="Unassembled WGS sequence"/>
</dbReference>
<dbReference type="GO" id="GO:0016020">
    <property type="term" value="C:membrane"/>
    <property type="evidence" value="ECO:0007669"/>
    <property type="project" value="UniProtKB-UniRule"/>
</dbReference>
<gene>
    <name evidence="3" type="ORF">BWK72_03650</name>
</gene>
<sequence>MPTPFLHPVVAKAAALLSLAWLLTLTGCAKNYVVLLPDDDGSLGQVVVTTPKQTILLDQKSQGTFIGGTRQDTFTLTDAELQKDFGAALAASPQKPTIYLLYFEAGQPTLTVASQAEMPKIRSDLAQRPGADLSVIGHSDTLGDAKANYALGLTRAQLVVDLLGSTEPVSMASHGEKNLLVKTPDDTDEPRNRRVEVIVR</sequence>
<dbReference type="InterPro" id="IPR006665">
    <property type="entry name" value="OmpA-like"/>
</dbReference>
<feature type="domain" description="OmpA-like" evidence="2">
    <location>
        <begin position="90"/>
        <end position="200"/>
    </location>
</feature>
<dbReference type="PANTHER" id="PTHR30329">
    <property type="entry name" value="STATOR ELEMENT OF FLAGELLAR MOTOR COMPLEX"/>
    <property type="match status" value="1"/>
</dbReference>
<dbReference type="PANTHER" id="PTHR30329:SF21">
    <property type="entry name" value="LIPOPROTEIN YIAD-RELATED"/>
    <property type="match status" value="1"/>
</dbReference>
<dbReference type="AlphaFoldDB" id="A0A1W9KWS3"/>
<dbReference type="PROSITE" id="PS51123">
    <property type="entry name" value="OMPA_2"/>
    <property type="match status" value="1"/>
</dbReference>
<accession>A0A1W9KWS3</accession>
<keyword evidence="1" id="KW-0472">Membrane</keyword>
<dbReference type="InterPro" id="IPR036737">
    <property type="entry name" value="OmpA-like_sf"/>
</dbReference>
<dbReference type="SUPFAM" id="SSF103088">
    <property type="entry name" value="OmpA-like"/>
    <property type="match status" value="1"/>
</dbReference>
<dbReference type="InterPro" id="IPR050330">
    <property type="entry name" value="Bact_OuterMem_StrucFunc"/>
</dbReference>
<dbReference type="EMBL" id="MTEI01000002">
    <property type="protein sequence ID" value="OQW89076.1"/>
    <property type="molecule type" value="Genomic_DNA"/>
</dbReference>
<name>A0A1W9KWS3_9BURK</name>
<dbReference type="Gene3D" id="3.30.1330.60">
    <property type="entry name" value="OmpA-like domain"/>
    <property type="match status" value="1"/>
</dbReference>
<evidence type="ECO:0000256" key="1">
    <source>
        <dbReference type="PROSITE-ProRule" id="PRU00473"/>
    </source>
</evidence>
<organism evidence="3 4">
    <name type="scientific">Rhodoferax ferrireducens</name>
    <dbReference type="NCBI Taxonomy" id="192843"/>
    <lineage>
        <taxon>Bacteria</taxon>
        <taxon>Pseudomonadati</taxon>
        <taxon>Pseudomonadota</taxon>
        <taxon>Betaproteobacteria</taxon>
        <taxon>Burkholderiales</taxon>
        <taxon>Comamonadaceae</taxon>
        <taxon>Rhodoferax</taxon>
    </lineage>
</organism>